<name>A0A8S5S4P4_9CAUD</name>
<organism evidence="2">
    <name type="scientific">Ackermannviridae sp. ctFRM8</name>
    <dbReference type="NCBI Taxonomy" id="2828016"/>
    <lineage>
        <taxon>Viruses</taxon>
        <taxon>Duplodnaviria</taxon>
        <taxon>Heunggongvirae</taxon>
        <taxon>Uroviricota</taxon>
        <taxon>Caudoviricetes</taxon>
        <taxon>Pantevenvirales</taxon>
        <taxon>Ackermannviridae</taxon>
    </lineage>
</organism>
<dbReference type="InterPro" id="IPR011083">
    <property type="entry name" value="Phage_tail_collar_dom"/>
</dbReference>
<dbReference type="InterPro" id="IPR037053">
    <property type="entry name" value="Phage_tail_collar_dom_sf"/>
</dbReference>
<sequence length="187" mass="20208">MGIQNLQSNEINQNGYHKNILTQDKIGALFIFPNGYVPNDCLACDGYILKILDYSSLYNIIGKDYNKGDEKSDEFRIPDYNISGRFLQPGTSNFGAVKSAGLPNITGSFLPRGDSGCYPYYNYSSTSGAFTKSSLGGNSAPYENAGGASSAKVGAFNFSAQNSNSIYGKSTTVQPPSQIVHICIKYQ</sequence>
<reference evidence="2" key="1">
    <citation type="journal article" date="2021" name="Proc. Natl. Acad. Sci. U.S.A.">
        <title>A Catalog of Tens of Thousands of Viruses from Human Metagenomes Reveals Hidden Associations with Chronic Diseases.</title>
        <authorList>
            <person name="Tisza M.J."/>
            <person name="Buck C.B."/>
        </authorList>
    </citation>
    <scope>NUCLEOTIDE SEQUENCE</scope>
    <source>
        <strain evidence="2">CtFRM8</strain>
    </source>
</reference>
<evidence type="ECO:0000313" key="2">
    <source>
        <dbReference type="EMBL" id="DAF45896.1"/>
    </source>
</evidence>
<feature type="domain" description="Phage tail collar" evidence="1">
    <location>
        <begin position="27"/>
        <end position="80"/>
    </location>
</feature>
<protein>
    <submittedName>
        <fullName evidence="2">Tail collar domain protein</fullName>
    </submittedName>
</protein>
<evidence type="ECO:0000259" key="1">
    <source>
        <dbReference type="Pfam" id="PF07484"/>
    </source>
</evidence>
<proteinExistence type="predicted"/>
<accession>A0A8S5S4P4</accession>
<dbReference type="EMBL" id="BK032523">
    <property type="protein sequence ID" value="DAF45896.1"/>
    <property type="molecule type" value="Genomic_DNA"/>
</dbReference>
<dbReference type="Pfam" id="PF07484">
    <property type="entry name" value="Collar"/>
    <property type="match status" value="1"/>
</dbReference>
<dbReference type="Gene3D" id="3.90.1340.10">
    <property type="entry name" value="Phage tail collar domain"/>
    <property type="match status" value="1"/>
</dbReference>
<dbReference type="SUPFAM" id="SSF88874">
    <property type="entry name" value="Receptor-binding domain of short tail fibre protein gp12"/>
    <property type="match status" value="1"/>
</dbReference>